<reference evidence="9 11" key="1">
    <citation type="submission" date="2017-09" db="EMBL/GenBank/DDBJ databases">
        <title>Complete Genome Sequences of Two Strains of the Meat Spoilage Bacterium Brochothrix thermosphacta Isolated from Ground Chicken.</title>
        <authorList>
            <person name="Paoli G.C."/>
            <person name="Wijey C."/>
            <person name="Chen C.-Y."/>
            <person name="Nguyen L."/>
            <person name="Yan X."/>
            <person name="Irwin P.L."/>
        </authorList>
    </citation>
    <scope>NUCLEOTIDE SEQUENCE [LARGE SCALE GENOMIC DNA]</scope>
    <source>
        <strain evidence="9 11">BI</strain>
    </source>
</reference>
<dbReference type="Pfam" id="PF00480">
    <property type="entry name" value="ROK"/>
    <property type="match status" value="1"/>
</dbReference>
<evidence type="ECO:0000256" key="1">
    <source>
        <dbReference type="ARBA" id="ARBA00006479"/>
    </source>
</evidence>
<dbReference type="PROSITE" id="PS01125">
    <property type="entry name" value="ROK"/>
    <property type="match status" value="1"/>
</dbReference>
<dbReference type="GO" id="GO:0004340">
    <property type="term" value="F:glucokinase activity"/>
    <property type="evidence" value="ECO:0007669"/>
    <property type="project" value="UniProtKB-EC"/>
</dbReference>
<dbReference type="InterPro" id="IPR049874">
    <property type="entry name" value="ROK_cs"/>
</dbReference>
<evidence type="ECO:0000256" key="4">
    <source>
        <dbReference type="ARBA" id="ARBA00022679"/>
    </source>
</evidence>
<dbReference type="InterPro" id="IPR043129">
    <property type="entry name" value="ATPase_NBD"/>
</dbReference>
<dbReference type="OrthoDB" id="9795247at2"/>
<accession>A0A1D2LU08</accession>
<gene>
    <name evidence="10" type="primary">glcK</name>
    <name evidence="10" type="ORF">BTBSAS_100060</name>
    <name evidence="9" type="ORF">CNY62_01795</name>
</gene>
<evidence type="ECO:0000313" key="11">
    <source>
        <dbReference type="Proteomes" id="UP000243591"/>
    </source>
</evidence>
<evidence type="ECO:0000256" key="3">
    <source>
        <dbReference type="ARBA" id="ARBA00014701"/>
    </source>
</evidence>
<keyword evidence="5" id="KW-0547">Nucleotide-binding</keyword>
<reference evidence="10" key="2">
    <citation type="submission" date="2018-04" db="EMBL/GenBank/DDBJ databases">
        <authorList>
            <person name="Go L.Y."/>
            <person name="Mitchell J.A."/>
        </authorList>
    </citation>
    <scope>NUCLEOTIDE SEQUENCE</scope>
    <source>
        <strain evidence="10">BSAS1 3</strain>
    </source>
</reference>
<dbReference type="EMBL" id="CP023483">
    <property type="protein sequence ID" value="ATF25219.1"/>
    <property type="molecule type" value="Genomic_DNA"/>
</dbReference>
<protein>
    <recommendedName>
        <fullName evidence="3">Glucokinase</fullName>
        <ecNumber evidence="2">2.7.1.2</ecNumber>
    </recommendedName>
    <alternativeName>
        <fullName evidence="8">Glucose kinase</fullName>
    </alternativeName>
</protein>
<dbReference type="GO" id="GO:0006096">
    <property type="term" value="P:glycolytic process"/>
    <property type="evidence" value="ECO:0007669"/>
    <property type="project" value="InterPro"/>
</dbReference>
<evidence type="ECO:0000256" key="6">
    <source>
        <dbReference type="ARBA" id="ARBA00022777"/>
    </source>
</evidence>
<comment type="similarity">
    <text evidence="1">Belongs to the ROK (NagC/XylR) family.</text>
</comment>
<evidence type="ECO:0000313" key="9">
    <source>
        <dbReference type="EMBL" id="ATF25219.1"/>
    </source>
</evidence>
<name>A0A1D2LU08_BROTH</name>
<dbReference type="EMBL" id="OUNC01000002">
    <property type="protein sequence ID" value="SPP26591.1"/>
    <property type="molecule type" value="Genomic_DNA"/>
</dbReference>
<dbReference type="InterPro" id="IPR000600">
    <property type="entry name" value="ROK"/>
</dbReference>
<dbReference type="GO" id="GO:0005524">
    <property type="term" value="F:ATP binding"/>
    <property type="evidence" value="ECO:0007669"/>
    <property type="project" value="UniProtKB-KW"/>
</dbReference>
<evidence type="ECO:0000256" key="7">
    <source>
        <dbReference type="ARBA" id="ARBA00022840"/>
    </source>
</evidence>
<dbReference type="NCBIfam" id="TIGR00744">
    <property type="entry name" value="ROK_glcA_fam"/>
    <property type="match status" value="1"/>
</dbReference>
<dbReference type="Gene3D" id="3.30.420.40">
    <property type="match status" value="2"/>
</dbReference>
<sequence length="321" mass="32926">MVKKLIGIDVGGTSVKFAVVSTKGEIEEKWSIKTNISDAGSHIVGDIAYSLNEKLAELKLSKSDITGIGMGTPGSINYTDGTVVNAFNLNWTTVQPISKSLQALTGLPVFLDNDANVAALGEAWKGAGGGEPDVVFVTLGTGVGGGVIANNRIVRGVAGAGGEIGHVTVARENGFACTCGKSGCLETIASATGVMHVARHKAPTSKANSKLRDDVLLNNRVSAKDVFDAAKGYDPFAEEVVAYVSSALGFALSHIGNILNPACIVIGGGVSAAGDILLDPVRDEFEKNVFSTVKHSTKISLATLGNDAGMIGAASLVLTEV</sequence>
<dbReference type="PANTHER" id="PTHR18964:SF149">
    <property type="entry name" value="BIFUNCTIONAL UDP-N-ACETYLGLUCOSAMINE 2-EPIMERASE_N-ACETYLMANNOSAMINE KINASE"/>
    <property type="match status" value="1"/>
</dbReference>
<dbReference type="SUPFAM" id="SSF53067">
    <property type="entry name" value="Actin-like ATPase domain"/>
    <property type="match status" value="1"/>
</dbReference>
<dbReference type="AlphaFoldDB" id="A0A1D2LU08"/>
<dbReference type="Proteomes" id="UP000243591">
    <property type="component" value="Chromosome"/>
</dbReference>
<evidence type="ECO:0000256" key="5">
    <source>
        <dbReference type="ARBA" id="ARBA00022741"/>
    </source>
</evidence>
<keyword evidence="11" id="KW-1185">Reference proteome</keyword>
<dbReference type="RefSeq" id="WP_029092271.1">
    <property type="nucleotide sequence ID" value="NZ_CBCPIX010000001.1"/>
</dbReference>
<dbReference type="Proteomes" id="UP000270190">
    <property type="component" value="Unassembled WGS sequence"/>
</dbReference>
<dbReference type="KEGG" id="bths:CNY62_01795"/>
<dbReference type="STRING" id="2756.BFR44_01780"/>
<dbReference type="EC" id="2.7.1.2" evidence="2"/>
<dbReference type="PANTHER" id="PTHR18964">
    <property type="entry name" value="ROK (REPRESSOR, ORF, KINASE) FAMILY"/>
    <property type="match status" value="1"/>
</dbReference>
<evidence type="ECO:0000256" key="2">
    <source>
        <dbReference type="ARBA" id="ARBA00012323"/>
    </source>
</evidence>
<keyword evidence="6 9" id="KW-0418">Kinase</keyword>
<keyword evidence="7" id="KW-0067">ATP-binding</keyword>
<proteinExistence type="inferred from homology"/>
<dbReference type="InterPro" id="IPR004654">
    <property type="entry name" value="ROK_glcA"/>
</dbReference>
<organism evidence="9 11">
    <name type="scientific">Brochothrix thermosphacta</name>
    <name type="common">Microbacterium thermosphactum</name>
    <dbReference type="NCBI Taxonomy" id="2756"/>
    <lineage>
        <taxon>Bacteria</taxon>
        <taxon>Bacillati</taxon>
        <taxon>Bacillota</taxon>
        <taxon>Bacilli</taxon>
        <taxon>Bacillales</taxon>
        <taxon>Listeriaceae</taxon>
        <taxon>Brochothrix</taxon>
    </lineage>
</organism>
<evidence type="ECO:0000256" key="8">
    <source>
        <dbReference type="ARBA" id="ARBA00032386"/>
    </source>
</evidence>
<keyword evidence="4 10" id="KW-0808">Transferase</keyword>
<evidence type="ECO:0000313" key="10">
    <source>
        <dbReference type="EMBL" id="SPP26591.1"/>
    </source>
</evidence>
<reference evidence="12" key="3">
    <citation type="submission" date="2018-04" db="EMBL/GenBank/DDBJ databases">
        <authorList>
            <person name="Illikoud N."/>
        </authorList>
    </citation>
    <scope>NUCLEOTIDE SEQUENCE [LARGE SCALE GENOMIC DNA]</scope>
</reference>
<dbReference type="GO" id="GO:0005737">
    <property type="term" value="C:cytoplasm"/>
    <property type="evidence" value="ECO:0007669"/>
    <property type="project" value="InterPro"/>
</dbReference>
<evidence type="ECO:0000313" key="12">
    <source>
        <dbReference type="Proteomes" id="UP000270190"/>
    </source>
</evidence>